<accession>A0A1X1UM74</accession>
<dbReference type="STRING" id="1260918.AWC06_21670"/>
<evidence type="ECO:0000313" key="3">
    <source>
        <dbReference type="Proteomes" id="UP000194000"/>
    </source>
</evidence>
<dbReference type="InterPro" id="IPR027417">
    <property type="entry name" value="P-loop_NTPase"/>
</dbReference>
<dbReference type="RefSeq" id="WP_085199273.1">
    <property type="nucleotide sequence ID" value="NZ_JACKVI010000003.1"/>
</dbReference>
<feature type="domain" description="CobW C-terminal" evidence="1">
    <location>
        <begin position="235"/>
        <end position="351"/>
    </location>
</feature>
<dbReference type="SUPFAM" id="SSF90002">
    <property type="entry name" value="Hypothetical protein YjiA, C-terminal domain"/>
    <property type="match status" value="1"/>
</dbReference>
<comment type="caution">
    <text evidence="2">The sequence shown here is derived from an EMBL/GenBank/DDBJ whole genome shotgun (WGS) entry which is preliminary data.</text>
</comment>
<dbReference type="Pfam" id="PF07683">
    <property type="entry name" value="CobW_C"/>
    <property type="match status" value="1"/>
</dbReference>
<dbReference type="EMBL" id="LQOW01000028">
    <property type="protein sequence ID" value="ORV57940.1"/>
    <property type="molecule type" value="Genomic_DNA"/>
</dbReference>
<sequence length="399" mass="43782">MRTPVVLVAGQGDTDAVAGALLRRPGTLVVEHRFDGHVVRRTIVTLRHGELTTADEVLELAHGCVACTIRNDLLVLLRKLHCRDDVDRIVVHLAQWLEPEPICWAINYVRVRVGPGYSDRPAARDVAITAVLTCVDACDWLTQALGDEELPDGRTVAQVVVGQAEFADVVVLNHPEPLTLAVLRRLAPRARITAGLDRVELALAHLDNDSRRGRSDHPHSPLLAGSPPLAADGAVGILEFSARRPFHPERLHAAVDLLLDGVIRTRGRLWLANRADQVMWLESAGGGLRVASAGKWLAAMTASEVAYVDPERRAFADLMWDHRFGDRHTSMTVLVCGAGPAEIIDALNGALLTDDEMACPQRWNRYDDPFGDWHEDPCYEIPDIAGEFSAQRNSDGEGR</sequence>
<dbReference type="InterPro" id="IPR051927">
    <property type="entry name" value="Zn_Chap_cDPG_Synth"/>
</dbReference>
<reference evidence="2 3" key="1">
    <citation type="submission" date="2016-01" db="EMBL/GenBank/DDBJ databases">
        <title>The new phylogeny of the genus Mycobacterium.</title>
        <authorList>
            <person name="Tarcisio F."/>
            <person name="Conor M."/>
            <person name="Antonella G."/>
            <person name="Elisabetta G."/>
            <person name="Giulia F.S."/>
            <person name="Sara T."/>
            <person name="Anna F."/>
            <person name="Clotilde B."/>
            <person name="Roberto B."/>
            <person name="Veronica D.S."/>
            <person name="Fabio R."/>
            <person name="Monica P."/>
            <person name="Olivier J."/>
            <person name="Enrico T."/>
            <person name="Nicola S."/>
        </authorList>
    </citation>
    <scope>NUCLEOTIDE SEQUENCE [LARGE SCALE GENOMIC DNA]</scope>
    <source>
        <strain evidence="2 3">DSM 45731</strain>
    </source>
</reference>
<dbReference type="NCBIfam" id="NF047431">
    <property type="entry name" value="hiber_recruit"/>
    <property type="match status" value="1"/>
</dbReference>
<dbReference type="Proteomes" id="UP000194000">
    <property type="component" value="Unassembled WGS sequence"/>
</dbReference>
<dbReference type="OrthoDB" id="9808822at2"/>
<evidence type="ECO:0000259" key="1">
    <source>
        <dbReference type="SMART" id="SM00833"/>
    </source>
</evidence>
<dbReference type="SMART" id="SM00833">
    <property type="entry name" value="CobW_C"/>
    <property type="match status" value="1"/>
</dbReference>
<dbReference type="AlphaFoldDB" id="A0A1X1UM74"/>
<proteinExistence type="predicted"/>
<organism evidence="2 3">
    <name type="scientific">Mycobacterium fragae</name>
    <dbReference type="NCBI Taxonomy" id="1260918"/>
    <lineage>
        <taxon>Bacteria</taxon>
        <taxon>Bacillati</taxon>
        <taxon>Actinomycetota</taxon>
        <taxon>Actinomycetes</taxon>
        <taxon>Mycobacteriales</taxon>
        <taxon>Mycobacteriaceae</taxon>
        <taxon>Mycobacterium</taxon>
    </lineage>
</organism>
<dbReference type="PANTHER" id="PTHR43603">
    <property type="entry name" value="COBW DOMAIN-CONTAINING PROTEIN DDB_G0274527"/>
    <property type="match status" value="1"/>
</dbReference>
<protein>
    <recommendedName>
        <fullName evidence="1">CobW C-terminal domain-containing protein</fullName>
    </recommendedName>
</protein>
<dbReference type="Gene3D" id="3.40.50.300">
    <property type="entry name" value="P-loop containing nucleotide triphosphate hydrolases"/>
    <property type="match status" value="1"/>
</dbReference>
<name>A0A1X1UM74_9MYCO</name>
<dbReference type="PANTHER" id="PTHR43603:SF1">
    <property type="entry name" value="ZINC-REGULATED GTPASE METALLOPROTEIN ACTIVATOR 1"/>
    <property type="match status" value="1"/>
</dbReference>
<dbReference type="InterPro" id="IPR011629">
    <property type="entry name" value="CobW-like_C"/>
</dbReference>
<gene>
    <name evidence="2" type="ORF">AWC06_21670</name>
</gene>
<dbReference type="Pfam" id="PF02492">
    <property type="entry name" value="cobW"/>
    <property type="match status" value="1"/>
</dbReference>
<evidence type="ECO:0000313" key="2">
    <source>
        <dbReference type="EMBL" id="ORV57940.1"/>
    </source>
</evidence>
<dbReference type="InterPro" id="IPR003495">
    <property type="entry name" value="CobW/HypB/UreG_nucleotide-bd"/>
</dbReference>
<keyword evidence="3" id="KW-1185">Reference proteome</keyword>